<name>A0A7D5R6F5_9ARCH</name>
<dbReference type="EMBL" id="CP026995">
    <property type="protein sequence ID" value="QLH06897.1"/>
    <property type="molecule type" value="Genomic_DNA"/>
</dbReference>
<organism evidence="1 2">
    <name type="scientific">Nitrosopumilus ureiphilus</name>
    <dbReference type="NCBI Taxonomy" id="1470067"/>
    <lineage>
        <taxon>Archaea</taxon>
        <taxon>Nitrososphaerota</taxon>
        <taxon>Nitrososphaeria</taxon>
        <taxon>Nitrosopumilales</taxon>
        <taxon>Nitrosopumilaceae</taxon>
        <taxon>Nitrosopumilus</taxon>
    </lineage>
</organism>
<proteinExistence type="predicted"/>
<gene>
    <name evidence="1" type="ORF">C5F50_07280</name>
</gene>
<dbReference type="Proteomes" id="UP000509478">
    <property type="component" value="Chromosome"/>
</dbReference>
<dbReference type="OrthoDB" id="1591at2157"/>
<dbReference type="RefSeq" id="WP_179370580.1">
    <property type="nucleotide sequence ID" value="NZ_CP026995.1"/>
</dbReference>
<sequence>MTNIKNILKQNGRSIVTLLNGILNLKITPKGTNIPGNYRKCEDESCQRLIPCPHVRCQDHRTDMAVQDWIVKHVEPL</sequence>
<reference evidence="1 2" key="1">
    <citation type="submission" date="2018-02" db="EMBL/GenBank/DDBJ databases">
        <title>Complete genome of Nitrosopumilus ureaphilus PS0.</title>
        <authorList>
            <person name="Qin W."/>
            <person name="Zheng Y."/>
            <person name="Stahl D.A."/>
        </authorList>
    </citation>
    <scope>NUCLEOTIDE SEQUENCE [LARGE SCALE GENOMIC DNA]</scope>
    <source>
        <strain evidence="1 2">PS0</strain>
    </source>
</reference>
<dbReference type="AlphaFoldDB" id="A0A7D5R6F5"/>
<evidence type="ECO:0000313" key="1">
    <source>
        <dbReference type="EMBL" id="QLH06897.1"/>
    </source>
</evidence>
<accession>A0A7D5R6F5</accession>
<protein>
    <submittedName>
        <fullName evidence="1">Uncharacterized protein</fullName>
    </submittedName>
</protein>
<keyword evidence="2" id="KW-1185">Reference proteome</keyword>
<dbReference type="GeneID" id="56067883"/>
<dbReference type="KEGG" id="nue:C5F50_07280"/>
<evidence type="ECO:0000313" key="2">
    <source>
        <dbReference type="Proteomes" id="UP000509478"/>
    </source>
</evidence>